<dbReference type="Gene3D" id="1.10.150.20">
    <property type="entry name" value="5' to 3' exonuclease, C-terminal subdomain"/>
    <property type="match status" value="1"/>
</dbReference>
<dbReference type="SUPFAM" id="SSF100879">
    <property type="entry name" value="Lesion bypass DNA polymerase (Y-family), little finger domain"/>
    <property type="match status" value="1"/>
</dbReference>
<dbReference type="PATRIC" id="fig|1264554.4.peg.453"/>
<dbReference type="SUPFAM" id="SSF56672">
    <property type="entry name" value="DNA/RNA polymerases"/>
    <property type="match status" value="1"/>
</dbReference>
<dbReference type="Gene3D" id="3.30.70.270">
    <property type="match status" value="1"/>
</dbReference>
<dbReference type="InterPro" id="IPR036775">
    <property type="entry name" value="DNA_pol_Y-fam_lit_finger_sf"/>
</dbReference>
<evidence type="ECO:0000259" key="2">
    <source>
        <dbReference type="PROSITE" id="PS50173"/>
    </source>
</evidence>
<reference evidence="3 4" key="1">
    <citation type="submission" date="2015-03" db="EMBL/GenBank/DDBJ databases">
        <title>Genome sequence of Mycoplasma meleagridis strain ATCC 25294.</title>
        <authorList>
            <person name="Yacoub E."/>
            <person name="Blanchard A."/>
            <person name="Sirand-Pugnet P."/>
            <person name="Mardassi B.B.A."/>
        </authorList>
    </citation>
    <scope>NUCLEOTIDE SEQUENCE [LARGE SCALE GENOMIC DNA]</scope>
    <source>
        <strain evidence="3 4">ATCC 25294</strain>
    </source>
</reference>
<dbReference type="Pfam" id="PF00817">
    <property type="entry name" value="IMS"/>
    <property type="match status" value="1"/>
</dbReference>
<sequence>MNKVIFHIDFDSYFVSAHRSIDSSLINKPVAIGRKFKRSIASSVSYELKNKGIKAGYPNYKILAIEPKTIFVNPDFALYTRISSQIFEYLFTNISNKIEIYSIDECWIDVSNLAKKNDPLELARKIQRNIKNLFKIPISIGISYNKFFAKMATSLAKPYGVLLIDYNNFRKLIWPLSIDKYFGIGKSSLPKILNLNIKTIGDLANFSSTNSYLYDIFKSRTRLIIDQANGNGSDVILSDNNHPKSLGVDLTFMGDDIDDYEQLVNILKEQVREICNKAFLRGLVSDVVAINLRDKNKKWNGVQKKLKVYSNEFNFIFNNVIKLFDSKWNKKALRGIGVKLMNVKDEEFVAITSPIINDESDSNYNNFSFSISKEKKQKRNEINSLIDLVNKVTKNNSTMRADKYEKQSKTFLHQTKFINQDFIKKG</sequence>
<dbReference type="PANTHER" id="PTHR11076:SF33">
    <property type="entry name" value="DNA POLYMERASE KAPPA"/>
    <property type="match status" value="1"/>
</dbReference>
<feature type="domain" description="UmuC" evidence="2">
    <location>
        <begin position="5"/>
        <end position="185"/>
    </location>
</feature>
<keyword evidence="4" id="KW-1185">Reference proteome</keyword>
<evidence type="ECO:0000313" key="3">
    <source>
        <dbReference type="EMBL" id="KKB26827.1"/>
    </source>
</evidence>
<comment type="similarity">
    <text evidence="1">Belongs to the DNA polymerase type-Y family.</text>
</comment>
<dbReference type="Gene3D" id="3.30.1490.100">
    <property type="entry name" value="DNA polymerase, Y-family, little finger domain"/>
    <property type="match status" value="1"/>
</dbReference>
<organism evidence="3 4">
    <name type="scientific">Mycoplasmopsis meleagridis ATCC 25294</name>
    <dbReference type="NCBI Taxonomy" id="1264554"/>
    <lineage>
        <taxon>Bacteria</taxon>
        <taxon>Bacillati</taxon>
        <taxon>Mycoplasmatota</taxon>
        <taxon>Mycoplasmoidales</taxon>
        <taxon>Metamycoplasmataceae</taxon>
        <taxon>Mycoplasmopsis</taxon>
    </lineage>
</organism>
<proteinExistence type="inferred from homology"/>
<comment type="caution">
    <text evidence="3">The sequence shown here is derived from an EMBL/GenBank/DDBJ whole genome shotgun (WGS) entry which is preliminary data.</text>
</comment>
<accession>A0A0F5H1W5</accession>
<evidence type="ECO:0000256" key="1">
    <source>
        <dbReference type="ARBA" id="ARBA00010945"/>
    </source>
</evidence>
<dbReference type="GO" id="GO:0009432">
    <property type="term" value="P:SOS response"/>
    <property type="evidence" value="ECO:0007669"/>
    <property type="project" value="TreeGrafter"/>
</dbReference>
<dbReference type="PROSITE" id="PS50173">
    <property type="entry name" value="UMUC"/>
    <property type="match status" value="1"/>
</dbReference>
<dbReference type="GO" id="GO:0003684">
    <property type="term" value="F:damaged DNA binding"/>
    <property type="evidence" value="ECO:0007669"/>
    <property type="project" value="InterPro"/>
</dbReference>
<dbReference type="PANTHER" id="PTHR11076">
    <property type="entry name" value="DNA REPAIR POLYMERASE UMUC / TRANSFERASE FAMILY MEMBER"/>
    <property type="match status" value="1"/>
</dbReference>
<dbReference type="InterPro" id="IPR001126">
    <property type="entry name" value="UmuC"/>
</dbReference>
<dbReference type="GO" id="GO:0003887">
    <property type="term" value="F:DNA-directed DNA polymerase activity"/>
    <property type="evidence" value="ECO:0007669"/>
    <property type="project" value="InterPro"/>
</dbReference>
<dbReference type="RefSeq" id="WP_046096927.1">
    <property type="nucleotide sequence ID" value="NZ_JZXN01000016.1"/>
</dbReference>
<dbReference type="InterPro" id="IPR050116">
    <property type="entry name" value="DNA_polymerase-Y"/>
</dbReference>
<dbReference type="InterPro" id="IPR022880">
    <property type="entry name" value="DNApol_IV"/>
</dbReference>
<dbReference type="GO" id="GO:0042276">
    <property type="term" value="P:error-prone translesion synthesis"/>
    <property type="evidence" value="ECO:0007669"/>
    <property type="project" value="TreeGrafter"/>
</dbReference>
<dbReference type="Pfam" id="PF11799">
    <property type="entry name" value="IMS_C"/>
    <property type="match status" value="1"/>
</dbReference>
<dbReference type="OrthoDB" id="9808813at2"/>
<protein>
    <submittedName>
        <fullName evidence="3">DNA polymerase IV</fullName>
    </submittedName>
</protein>
<dbReference type="GO" id="GO:0006281">
    <property type="term" value="P:DNA repair"/>
    <property type="evidence" value="ECO:0007669"/>
    <property type="project" value="InterPro"/>
</dbReference>
<dbReference type="InterPro" id="IPR043128">
    <property type="entry name" value="Rev_trsase/Diguanyl_cyclase"/>
</dbReference>
<gene>
    <name evidence="3" type="primary">polIV</name>
    <name evidence="3" type="ORF">MMELEA_05090</name>
</gene>
<dbReference type="STRING" id="29561.MM26B8_02290"/>
<name>A0A0F5H1W5_9BACT</name>
<dbReference type="GO" id="GO:0005829">
    <property type="term" value="C:cytosol"/>
    <property type="evidence" value="ECO:0007669"/>
    <property type="project" value="TreeGrafter"/>
</dbReference>
<dbReference type="CDD" id="cd03586">
    <property type="entry name" value="PolY_Pol_IV_kappa"/>
    <property type="match status" value="1"/>
</dbReference>
<dbReference type="EMBL" id="JZXN01000016">
    <property type="protein sequence ID" value="KKB26827.1"/>
    <property type="molecule type" value="Genomic_DNA"/>
</dbReference>
<dbReference type="InterPro" id="IPR043502">
    <property type="entry name" value="DNA/RNA_pol_sf"/>
</dbReference>
<dbReference type="InterPro" id="IPR017961">
    <property type="entry name" value="DNA_pol_Y-fam_little_finger"/>
</dbReference>
<evidence type="ECO:0000313" key="4">
    <source>
        <dbReference type="Proteomes" id="UP000033750"/>
    </source>
</evidence>
<dbReference type="Gene3D" id="3.40.1170.60">
    <property type="match status" value="1"/>
</dbReference>
<dbReference type="Proteomes" id="UP000033750">
    <property type="component" value="Unassembled WGS sequence"/>
</dbReference>
<dbReference type="AlphaFoldDB" id="A0A0F5H1W5"/>